<name>A0A5B7K5V7_PORTR</name>
<evidence type="ECO:0000256" key="1">
    <source>
        <dbReference type="SAM" id="SignalP"/>
    </source>
</evidence>
<evidence type="ECO:0000313" key="3">
    <source>
        <dbReference type="Proteomes" id="UP000324222"/>
    </source>
</evidence>
<organism evidence="2 3">
    <name type="scientific">Portunus trituberculatus</name>
    <name type="common">Swimming crab</name>
    <name type="synonym">Neptunus trituberculatus</name>
    <dbReference type="NCBI Taxonomy" id="210409"/>
    <lineage>
        <taxon>Eukaryota</taxon>
        <taxon>Metazoa</taxon>
        <taxon>Ecdysozoa</taxon>
        <taxon>Arthropoda</taxon>
        <taxon>Crustacea</taxon>
        <taxon>Multicrustacea</taxon>
        <taxon>Malacostraca</taxon>
        <taxon>Eumalacostraca</taxon>
        <taxon>Eucarida</taxon>
        <taxon>Decapoda</taxon>
        <taxon>Pleocyemata</taxon>
        <taxon>Brachyura</taxon>
        <taxon>Eubrachyura</taxon>
        <taxon>Portunoidea</taxon>
        <taxon>Portunidae</taxon>
        <taxon>Portuninae</taxon>
        <taxon>Portunus</taxon>
    </lineage>
</organism>
<feature type="chain" id="PRO_5022875864" evidence="1">
    <location>
        <begin position="26"/>
        <end position="61"/>
    </location>
</feature>
<reference evidence="2 3" key="1">
    <citation type="submission" date="2019-05" db="EMBL/GenBank/DDBJ databases">
        <title>Another draft genome of Portunus trituberculatus and its Hox gene families provides insights of decapod evolution.</title>
        <authorList>
            <person name="Jeong J.-H."/>
            <person name="Song I."/>
            <person name="Kim S."/>
            <person name="Choi T."/>
            <person name="Kim D."/>
            <person name="Ryu S."/>
            <person name="Kim W."/>
        </authorList>
    </citation>
    <scope>NUCLEOTIDE SEQUENCE [LARGE SCALE GENOMIC DNA]</scope>
    <source>
        <tissue evidence="2">Muscle</tissue>
    </source>
</reference>
<comment type="caution">
    <text evidence="2">The sequence shown here is derived from an EMBL/GenBank/DDBJ whole genome shotgun (WGS) entry which is preliminary data.</text>
</comment>
<accession>A0A5B7K5V7</accession>
<dbReference type="AlphaFoldDB" id="A0A5B7K5V7"/>
<dbReference type="Proteomes" id="UP000324222">
    <property type="component" value="Unassembled WGS sequence"/>
</dbReference>
<proteinExistence type="predicted"/>
<keyword evidence="3" id="KW-1185">Reference proteome</keyword>
<sequence>MLICAGLVSGVDGAVLTWCCAGAEARPMLTHPNIREVQYVDMMAIQIVSQGQGLPPPLPSQ</sequence>
<keyword evidence="1" id="KW-0732">Signal</keyword>
<feature type="signal peptide" evidence="1">
    <location>
        <begin position="1"/>
        <end position="25"/>
    </location>
</feature>
<gene>
    <name evidence="2" type="ORF">E2C01_096039</name>
</gene>
<dbReference type="EMBL" id="VSRR010123470">
    <property type="protein sequence ID" value="MPD00559.1"/>
    <property type="molecule type" value="Genomic_DNA"/>
</dbReference>
<protein>
    <submittedName>
        <fullName evidence="2">Uncharacterized protein</fullName>
    </submittedName>
</protein>
<evidence type="ECO:0000313" key="2">
    <source>
        <dbReference type="EMBL" id="MPD00559.1"/>
    </source>
</evidence>